<organism evidence="15 16">
    <name type="scientific">Kingdonia uniflora</name>
    <dbReference type="NCBI Taxonomy" id="39325"/>
    <lineage>
        <taxon>Eukaryota</taxon>
        <taxon>Viridiplantae</taxon>
        <taxon>Streptophyta</taxon>
        <taxon>Embryophyta</taxon>
        <taxon>Tracheophyta</taxon>
        <taxon>Spermatophyta</taxon>
        <taxon>Magnoliopsida</taxon>
        <taxon>Ranunculales</taxon>
        <taxon>Circaeasteraceae</taxon>
        <taxon>Kingdonia</taxon>
    </lineage>
</organism>
<dbReference type="Pfam" id="PF00664">
    <property type="entry name" value="ABC_membrane"/>
    <property type="match status" value="2"/>
</dbReference>
<feature type="transmembrane region" description="Helical" evidence="12">
    <location>
        <begin position="34"/>
        <end position="52"/>
    </location>
</feature>
<dbReference type="FunFam" id="1.20.1560.10:FF:000126">
    <property type="entry name" value="Putative ABC transporter B family member 8"/>
    <property type="match status" value="1"/>
</dbReference>
<evidence type="ECO:0000256" key="6">
    <source>
        <dbReference type="ARBA" id="ARBA00022737"/>
    </source>
</evidence>
<feature type="transmembrane region" description="Helical" evidence="12">
    <location>
        <begin position="686"/>
        <end position="709"/>
    </location>
</feature>
<evidence type="ECO:0000256" key="5">
    <source>
        <dbReference type="ARBA" id="ARBA00022692"/>
    </source>
</evidence>
<feature type="transmembrane region" description="Helical" evidence="12">
    <location>
        <begin position="306"/>
        <end position="326"/>
    </location>
</feature>
<keyword evidence="5 12" id="KW-0812">Transmembrane</keyword>
<dbReference type="GO" id="GO:0016887">
    <property type="term" value="F:ATP hydrolysis activity"/>
    <property type="evidence" value="ECO:0007669"/>
    <property type="project" value="InterPro"/>
</dbReference>
<evidence type="ECO:0000313" key="16">
    <source>
        <dbReference type="Proteomes" id="UP000541444"/>
    </source>
</evidence>
<evidence type="ECO:0000256" key="10">
    <source>
        <dbReference type="ARBA" id="ARBA00023136"/>
    </source>
</evidence>
<dbReference type="InterPro" id="IPR003439">
    <property type="entry name" value="ABC_transporter-like_ATP-bd"/>
</dbReference>
<sequence>YLHHLMSSFKEEKGLDVEEMGTEGKSSIAVIFRYIDWIDILLMSFGTVGAIGDGMSTNWLLVFASRLMNSLGYGSTKQNHGNFMDEVEKCSLYFVYLGLAVMVMAFMEGYCWSRTSERQVLRIRYKYLEAILRQEVGFFDSQEATTSEIINSISKDTSLIQEVLSEKVPIFVMHTSVFMSGLAFSVYFSWRLSLIALPLLILLIIPGMIYGKYLLYLSKKSYAEYGKANTIVEQALSSIKTVYSFTAERTIVGKYSAILDQTVKLGIKQGIAKGLAVGSTGLSFAIWAFIAWYGSRLVMYKGESGGRIYAAGISFILSGLSLGMALPDIKYFTEASVAATRIFKRIDRIPQIDGEDRKKGLMLDQVSGELEFDHVNFTYPSRPDTVVLRDFSLKIQAGKTVALVGASGSGKSTVIALLQRFYDAETGVVMVDGVDIKKLQLKWIRGKMGLVSQEHALFGTSIKENIMFGKVDATMEEIIAATMAANAHNFIRQLPEGYETKVGERGAFLSGGQKQRIAIARAIIKNPVILLLDEATSALDSESEMLVQNALDQASMGRTTLVVAHKLSTVKNADQIAVVNGGCIIEIGSHTELINIKNGHYAKLAKLQRQFSCDGHEQTSESQISSLTKSSGNRLLSFNKLSPASFASPLSPEIPCSVTYPPPSFTRLLTLNAPEWKQGLAGSFSAMIFGAVQPVYAITIGSVISTFFLENHDEMRAGIRVFSFIFSSLSVVSFVVNLSQHYNFAYMGECLTRRIRLRMLEKILTFETAWFDEEDNSSGALSSRLSNEASMVKSLVADRLSLLVQASSAVIIAMIMGLIIAWKLAIVMIAIQPLTILCFYTRKVLLSSISLNFIKAQHQSTQIAVEAVYNHRIVTSFGSVEKVLQIFDEAQEEPRKAGRKKSWMAGIGMGSAQCLTFMSWALDFWYGGKLQESGQISAGDVFKTFFILVSTGKVIADAGSMTSDLAKGATAVASVFEVLDRQSLITGSYNLRTKGRTLQRISGAIEIKKVDFSYKNRPDCLILRQFCLDVAAGTGVGLVGKSGCGKSTVIGLIQRFYDVCGGAVKLDGVDIRELDIGWYRGHAALVSQEPVIYSGSIRDNIVFGKLDASETEVLEAAKAANAHDFISSLKDGYQTECGERGVQLSGGQKQRIAIARAIIRNPTILLLDEATSALDVQSEQVVQEALDRIMVGRTTIVVAHRLNTIKKLDSVAYVAEGKVVERGTYAQLKSKRGAFFELVSFQN</sequence>
<dbReference type="GO" id="GO:0140359">
    <property type="term" value="F:ABC-type transporter activity"/>
    <property type="evidence" value="ECO:0007669"/>
    <property type="project" value="InterPro"/>
</dbReference>
<keyword evidence="6" id="KW-0677">Repeat</keyword>
<evidence type="ECO:0000259" key="13">
    <source>
        <dbReference type="PROSITE" id="PS50893"/>
    </source>
</evidence>
<dbReference type="PANTHER" id="PTHR45136:SF2">
    <property type="entry name" value="ABC TRANSPORTER DOMAIN-CONTAINING PROTEIN"/>
    <property type="match status" value="1"/>
</dbReference>
<dbReference type="GO" id="GO:0012505">
    <property type="term" value="C:endomembrane system"/>
    <property type="evidence" value="ECO:0007669"/>
    <property type="project" value="UniProtKB-SubCell"/>
</dbReference>
<evidence type="ECO:0008006" key="17">
    <source>
        <dbReference type="Google" id="ProtNLM"/>
    </source>
</evidence>
<feature type="domain" description="ABC transmembrane type-1" evidence="14">
    <location>
        <begin position="680"/>
        <end position="967"/>
    </location>
</feature>
<dbReference type="PROSITE" id="PS50929">
    <property type="entry name" value="ABC_TM1F"/>
    <property type="match status" value="2"/>
</dbReference>
<dbReference type="InterPro" id="IPR036640">
    <property type="entry name" value="ABC1_TM_sf"/>
</dbReference>
<feature type="transmembrane region" description="Helical" evidence="12">
    <location>
        <begin position="194"/>
        <end position="215"/>
    </location>
</feature>
<keyword evidence="10 12" id="KW-0472">Membrane</keyword>
<dbReference type="InterPro" id="IPR011527">
    <property type="entry name" value="ABC1_TM_dom"/>
</dbReference>
<evidence type="ECO:0000256" key="12">
    <source>
        <dbReference type="SAM" id="Phobius"/>
    </source>
</evidence>
<dbReference type="Gene3D" id="1.20.1560.10">
    <property type="entry name" value="ABC transporter type 1, transmembrane domain"/>
    <property type="match status" value="1"/>
</dbReference>
<dbReference type="SUPFAM" id="SSF90123">
    <property type="entry name" value="ABC transporter transmembrane region"/>
    <property type="match status" value="2"/>
</dbReference>
<dbReference type="CDD" id="cd18577">
    <property type="entry name" value="ABC_6TM_Pgp_ABCB1_D1_like"/>
    <property type="match status" value="1"/>
</dbReference>
<dbReference type="InterPro" id="IPR017871">
    <property type="entry name" value="ABC_transporter-like_CS"/>
</dbReference>
<dbReference type="OrthoDB" id="6500128at2759"/>
<keyword evidence="7" id="KW-0547">Nucleotide-binding</keyword>
<dbReference type="EMBL" id="JACGCM010000938">
    <property type="protein sequence ID" value="KAF6164256.1"/>
    <property type="molecule type" value="Genomic_DNA"/>
</dbReference>
<dbReference type="Proteomes" id="UP000541444">
    <property type="component" value="Unassembled WGS sequence"/>
</dbReference>
<dbReference type="InterPro" id="IPR027417">
    <property type="entry name" value="P-loop_NTPase"/>
</dbReference>
<feature type="transmembrane region" description="Helical" evidence="12">
    <location>
        <begin position="168"/>
        <end position="188"/>
    </location>
</feature>
<keyword evidence="4" id="KW-0813">Transport</keyword>
<keyword evidence="11" id="KW-0325">Glycoprotein</keyword>
<proteinExistence type="inferred from homology"/>
<dbReference type="SMART" id="SM00382">
    <property type="entry name" value="AAA"/>
    <property type="match status" value="2"/>
</dbReference>
<evidence type="ECO:0000256" key="3">
    <source>
        <dbReference type="ARBA" id="ARBA00007577"/>
    </source>
</evidence>
<dbReference type="FunFam" id="1.20.1560.10:FF:000029">
    <property type="entry name" value="ABC transporter B family member 1"/>
    <property type="match status" value="1"/>
</dbReference>
<dbReference type="CDD" id="cd03249">
    <property type="entry name" value="ABC_MTABC3_MDL1_MDL2"/>
    <property type="match status" value="1"/>
</dbReference>
<dbReference type="PROSITE" id="PS00211">
    <property type="entry name" value="ABC_TRANSPORTER_1"/>
    <property type="match status" value="2"/>
</dbReference>
<feature type="non-terminal residue" evidence="15">
    <location>
        <position position="1"/>
    </location>
</feature>
<evidence type="ECO:0000256" key="9">
    <source>
        <dbReference type="ARBA" id="ARBA00022989"/>
    </source>
</evidence>
<feature type="transmembrane region" description="Helical" evidence="12">
    <location>
        <begin position="800"/>
        <end position="820"/>
    </location>
</feature>
<dbReference type="GO" id="GO:0005886">
    <property type="term" value="C:plasma membrane"/>
    <property type="evidence" value="ECO:0007669"/>
    <property type="project" value="UniProtKB-SubCell"/>
</dbReference>
<comment type="similarity">
    <text evidence="3">Belongs to the ABC transporter superfamily. ABCB family. Multidrug resistance exporter (TC 3.A.1.201) subfamily.</text>
</comment>
<feature type="transmembrane region" description="Helical" evidence="12">
    <location>
        <begin position="93"/>
        <end position="112"/>
    </location>
</feature>
<feature type="domain" description="ABC transmembrane type-1" evidence="14">
    <location>
        <begin position="45"/>
        <end position="334"/>
    </location>
</feature>
<reference evidence="15 16" key="1">
    <citation type="journal article" date="2020" name="IScience">
        <title>Genome Sequencing of the Endangered Kingdonia uniflora (Circaeasteraceae, Ranunculales) Reveals Potential Mechanisms of Evolutionary Specialization.</title>
        <authorList>
            <person name="Sun Y."/>
            <person name="Deng T."/>
            <person name="Zhang A."/>
            <person name="Moore M.J."/>
            <person name="Landis J.B."/>
            <person name="Lin N."/>
            <person name="Zhang H."/>
            <person name="Zhang X."/>
            <person name="Huang J."/>
            <person name="Zhang X."/>
            <person name="Sun H."/>
            <person name="Wang H."/>
        </authorList>
    </citation>
    <scope>NUCLEOTIDE SEQUENCE [LARGE SCALE GENOMIC DNA]</scope>
    <source>
        <strain evidence="15">TB1705</strain>
        <tissue evidence="15">Leaf</tissue>
    </source>
</reference>
<dbReference type="PANTHER" id="PTHR45136">
    <property type="entry name" value="ABC TRANSPORTER DOMAIN-CONTAINING PROTEIN"/>
    <property type="match status" value="1"/>
</dbReference>
<accession>A0A7J7NAS2</accession>
<dbReference type="AlphaFoldDB" id="A0A7J7NAS2"/>
<dbReference type="InterPro" id="IPR003593">
    <property type="entry name" value="AAA+_ATPase"/>
</dbReference>
<protein>
    <recommendedName>
        <fullName evidence="17">ABC transporter B family member 8</fullName>
    </recommendedName>
</protein>
<keyword evidence="9 12" id="KW-1133">Transmembrane helix</keyword>
<gene>
    <name evidence="15" type="ORF">GIB67_010226</name>
</gene>
<keyword evidence="8" id="KW-0067">ATP-binding</keyword>
<dbReference type="FunFam" id="3.40.50.300:FF:000205">
    <property type="entry name" value="ABC transporter B family member 4"/>
    <property type="match status" value="1"/>
</dbReference>
<comment type="caution">
    <text evidence="15">The sequence shown here is derived from an EMBL/GenBank/DDBJ whole genome shotgun (WGS) entry which is preliminary data.</text>
</comment>
<dbReference type="FunFam" id="3.40.50.300:FF:001234">
    <property type="entry name" value="ABC multidrug transporter SitT"/>
    <property type="match status" value="1"/>
</dbReference>
<evidence type="ECO:0000313" key="15">
    <source>
        <dbReference type="EMBL" id="KAF6164256.1"/>
    </source>
</evidence>
<dbReference type="CDD" id="cd18578">
    <property type="entry name" value="ABC_6TM_Pgp_ABCB1_D2_like"/>
    <property type="match status" value="1"/>
</dbReference>
<feature type="transmembrane region" description="Helical" evidence="12">
    <location>
        <begin position="274"/>
        <end position="294"/>
    </location>
</feature>
<evidence type="ECO:0000256" key="1">
    <source>
        <dbReference type="ARBA" id="ARBA00004127"/>
    </source>
</evidence>
<feature type="domain" description="ABC transporter" evidence="13">
    <location>
        <begin position="370"/>
        <end position="606"/>
    </location>
</feature>
<evidence type="ECO:0000256" key="7">
    <source>
        <dbReference type="ARBA" id="ARBA00022741"/>
    </source>
</evidence>
<dbReference type="Gene3D" id="3.40.50.300">
    <property type="entry name" value="P-loop containing nucleotide triphosphate hydrolases"/>
    <property type="match status" value="2"/>
</dbReference>
<evidence type="ECO:0000256" key="11">
    <source>
        <dbReference type="ARBA" id="ARBA00023180"/>
    </source>
</evidence>
<dbReference type="GO" id="GO:0005524">
    <property type="term" value="F:ATP binding"/>
    <property type="evidence" value="ECO:0007669"/>
    <property type="project" value="UniProtKB-KW"/>
</dbReference>
<evidence type="ECO:0000259" key="14">
    <source>
        <dbReference type="PROSITE" id="PS50929"/>
    </source>
</evidence>
<feature type="transmembrane region" description="Helical" evidence="12">
    <location>
        <begin position="721"/>
        <end position="738"/>
    </location>
</feature>
<feature type="domain" description="ABC transporter" evidence="13">
    <location>
        <begin position="1007"/>
        <end position="1241"/>
    </location>
</feature>
<name>A0A7J7NAS2_9MAGN</name>
<evidence type="ECO:0000256" key="8">
    <source>
        <dbReference type="ARBA" id="ARBA00022840"/>
    </source>
</evidence>
<evidence type="ECO:0000256" key="2">
    <source>
        <dbReference type="ARBA" id="ARBA00004236"/>
    </source>
</evidence>
<dbReference type="SUPFAM" id="SSF52540">
    <property type="entry name" value="P-loop containing nucleoside triphosphate hydrolases"/>
    <property type="match status" value="2"/>
</dbReference>
<keyword evidence="16" id="KW-1185">Reference proteome</keyword>
<evidence type="ECO:0000256" key="4">
    <source>
        <dbReference type="ARBA" id="ARBA00022448"/>
    </source>
</evidence>
<dbReference type="Pfam" id="PF00005">
    <property type="entry name" value="ABC_tran"/>
    <property type="match status" value="2"/>
</dbReference>
<comment type="subcellular location">
    <subcellularLocation>
        <location evidence="2">Cell membrane</location>
    </subcellularLocation>
    <subcellularLocation>
        <location evidence="1">Endomembrane system</location>
        <topology evidence="1">Multi-pass membrane protein</topology>
    </subcellularLocation>
</comment>
<dbReference type="PROSITE" id="PS50893">
    <property type="entry name" value="ABC_TRANSPORTER_2"/>
    <property type="match status" value="2"/>
</dbReference>